<dbReference type="Proteomes" id="UP001497644">
    <property type="component" value="Chromosome 2"/>
</dbReference>
<keyword evidence="12" id="KW-1185">Reference proteome</keyword>
<keyword evidence="7" id="KW-0963">Cytoplasm</keyword>
<evidence type="ECO:0000259" key="10">
    <source>
        <dbReference type="Pfam" id="PF19283"/>
    </source>
</evidence>
<comment type="catalytic activity">
    <reaction evidence="1">
        <text>Cleavage of an N-acetyl or N-formyl amino acid from the N-terminus of a polypeptide.</text>
        <dbReference type="EC" id="3.4.19.1"/>
    </reaction>
</comment>
<dbReference type="Gene3D" id="2.120.10.30">
    <property type="entry name" value="TolB, C-terminal domain"/>
    <property type="match status" value="1"/>
</dbReference>
<name>A0AAV2NJS2_9HYME</name>
<dbReference type="InterPro" id="IPR011042">
    <property type="entry name" value="6-blade_b-propeller_TolB-like"/>
</dbReference>
<dbReference type="InterPro" id="IPR029058">
    <property type="entry name" value="AB_hydrolase_fold"/>
</dbReference>
<dbReference type="GO" id="GO:0006508">
    <property type="term" value="P:proteolysis"/>
    <property type="evidence" value="ECO:0007669"/>
    <property type="project" value="InterPro"/>
</dbReference>
<comment type="similarity">
    <text evidence="3">Belongs to the peptidase S9C family.</text>
</comment>
<dbReference type="Pfam" id="PF19283">
    <property type="entry name" value="APEH_N"/>
    <property type="match status" value="1"/>
</dbReference>
<dbReference type="EMBL" id="OZ034825">
    <property type="protein sequence ID" value="CAL1680530.1"/>
    <property type="molecule type" value="Genomic_DNA"/>
</dbReference>
<dbReference type="GO" id="GO:0004252">
    <property type="term" value="F:serine-type endopeptidase activity"/>
    <property type="evidence" value="ECO:0007669"/>
    <property type="project" value="TreeGrafter"/>
</dbReference>
<keyword evidence="8" id="KW-0378">Hydrolase</keyword>
<evidence type="ECO:0000256" key="3">
    <source>
        <dbReference type="ARBA" id="ARBA00010040"/>
    </source>
</evidence>
<evidence type="ECO:0000256" key="8">
    <source>
        <dbReference type="ARBA" id="ARBA00022801"/>
    </source>
</evidence>
<evidence type="ECO:0000256" key="5">
    <source>
        <dbReference type="ARBA" id="ARBA00012917"/>
    </source>
</evidence>
<proteinExistence type="inferred from homology"/>
<dbReference type="GO" id="GO:0008242">
    <property type="term" value="F:omega peptidase activity"/>
    <property type="evidence" value="ECO:0007669"/>
    <property type="project" value="UniProtKB-EC"/>
</dbReference>
<feature type="domain" description="Acylamino-acid-releasing enzyme N-terminal" evidence="10">
    <location>
        <begin position="5"/>
        <end position="438"/>
    </location>
</feature>
<dbReference type="SUPFAM" id="SSF53474">
    <property type="entry name" value="alpha/beta-Hydrolases"/>
    <property type="match status" value="1"/>
</dbReference>
<evidence type="ECO:0000313" key="12">
    <source>
        <dbReference type="Proteomes" id="UP001497644"/>
    </source>
</evidence>
<reference evidence="11" key="1">
    <citation type="submission" date="2024-04" db="EMBL/GenBank/DDBJ databases">
        <authorList>
            <consortium name="Molecular Ecology Group"/>
        </authorList>
    </citation>
    <scope>NUCLEOTIDE SEQUENCE</scope>
</reference>
<dbReference type="InterPro" id="IPR045550">
    <property type="entry name" value="AARE_N"/>
</dbReference>
<dbReference type="AlphaFoldDB" id="A0AAV2NJS2"/>
<protein>
    <recommendedName>
        <fullName evidence="6">Acylamino-acid-releasing enzyme</fullName>
        <ecNumber evidence="5">3.4.19.1</ecNumber>
    </recommendedName>
</protein>
<dbReference type="PANTHER" id="PTHR42776">
    <property type="entry name" value="SERINE PEPTIDASE S9 FAMILY MEMBER"/>
    <property type="match status" value="1"/>
</dbReference>
<dbReference type="InterPro" id="IPR001375">
    <property type="entry name" value="Peptidase_S9_cat"/>
</dbReference>
<gene>
    <name evidence="11" type="ORF">LPLAT_LOCUS6532</name>
</gene>
<sequence>MTSAQVKELVNLYKSLAAHPSLSGARILGTASGRLSIQGLWTQRNLERKTDQRFLQKYDLNSDLTPISSGFPIDVTTELMSTLTKNEERRAVLRQAIIDNSTKQFIEIWDKQHFVKNYDLSALDVHGDVYTDVEFRSFEWSPDNTKVLYIAEKKLSKSEPFYKQKPLDKKDKEKKEDEEATVGNEYIYKPHWGEQLVGKHRSVVVVLDTTTDNITVLSGIPDELSPGQVIWTKDQDVVGVAWKHEPQYLGLIACTNRYSWIFLLKNGEYRKLSDEECAVHSPRISPDGNYLIWLQREAGAVPHHNAHALVLRDLRIEKNHVNQIVEIVQMSKTINHNRHFYGIYGRLPHHCWSDDSQYLFFSTPQRNNIVSYIVNIKTKDITEIKNDGSSLTILDVKGDVIAFLNTSLTQPASLMVGRFKSEAENIGDIARTTITTPMKIDELKGIMYEPNEYIYNNDDSIKQFNFIYFGPKSGKDKSVPFVVVPHGGPHSNFTNIFSLDHSFLVSAGFAIVQVNYRGSTGMGSATVEYLQGKVGDIDVKDCITATQEAIKKYPWLDPERIGLCGGSHGGFLVTHLSGQVPDMYKAVVARNPVVDISIMFGISDIPDCRNTLTKEEKIAYLHNVCAVEAGFSYIISGPWPDNIDMFVKMKKCSPISHIDKVKAPTLICIGTKDLRVPSSQGTMWYNRLKTNKVKTKMLVYEDNHPLSTGPAEIDHIINDCLWLLEHTSIHTEFKDKK</sequence>
<comment type="subunit">
    <text evidence="4">Homotetramer.</text>
</comment>
<dbReference type="SUPFAM" id="SSF82171">
    <property type="entry name" value="DPP6 N-terminal domain-like"/>
    <property type="match status" value="1"/>
</dbReference>
<dbReference type="PANTHER" id="PTHR42776:SF4">
    <property type="entry name" value="ACYLAMINO-ACID-RELEASING ENZYME"/>
    <property type="match status" value="1"/>
</dbReference>
<feature type="domain" description="Peptidase S9 prolyl oligopeptidase catalytic" evidence="9">
    <location>
        <begin position="497"/>
        <end position="605"/>
    </location>
</feature>
<dbReference type="Gene3D" id="3.40.50.1820">
    <property type="entry name" value="alpha/beta hydrolase"/>
    <property type="match status" value="1"/>
</dbReference>
<evidence type="ECO:0000256" key="2">
    <source>
        <dbReference type="ARBA" id="ARBA00004496"/>
    </source>
</evidence>
<evidence type="ECO:0000256" key="7">
    <source>
        <dbReference type="ARBA" id="ARBA00022490"/>
    </source>
</evidence>
<organism evidence="11 12">
    <name type="scientific">Lasius platythorax</name>
    <dbReference type="NCBI Taxonomy" id="488582"/>
    <lineage>
        <taxon>Eukaryota</taxon>
        <taxon>Metazoa</taxon>
        <taxon>Ecdysozoa</taxon>
        <taxon>Arthropoda</taxon>
        <taxon>Hexapoda</taxon>
        <taxon>Insecta</taxon>
        <taxon>Pterygota</taxon>
        <taxon>Neoptera</taxon>
        <taxon>Endopterygota</taxon>
        <taxon>Hymenoptera</taxon>
        <taxon>Apocrita</taxon>
        <taxon>Aculeata</taxon>
        <taxon>Formicoidea</taxon>
        <taxon>Formicidae</taxon>
        <taxon>Formicinae</taxon>
        <taxon>Lasius</taxon>
        <taxon>Lasius</taxon>
    </lineage>
</organism>
<feature type="domain" description="Peptidase S9 prolyl oligopeptidase catalytic" evidence="9">
    <location>
        <begin position="639"/>
        <end position="713"/>
    </location>
</feature>
<comment type="subcellular location">
    <subcellularLocation>
        <location evidence="2">Cytoplasm</location>
    </subcellularLocation>
</comment>
<evidence type="ECO:0000259" key="9">
    <source>
        <dbReference type="Pfam" id="PF00326"/>
    </source>
</evidence>
<dbReference type="GO" id="GO:0005737">
    <property type="term" value="C:cytoplasm"/>
    <property type="evidence" value="ECO:0007669"/>
    <property type="project" value="UniProtKB-SubCell"/>
</dbReference>
<evidence type="ECO:0000256" key="1">
    <source>
        <dbReference type="ARBA" id="ARBA00000721"/>
    </source>
</evidence>
<dbReference type="EC" id="3.4.19.1" evidence="5"/>
<evidence type="ECO:0000256" key="4">
    <source>
        <dbReference type="ARBA" id="ARBA00011881"/>
    </source>
</evidence>
<accession>A0AAV2NJS2</accession>
<dbReference type="Pfam" id="PF00326">
    <property type="entry name" value="Peptidase_S9"/>
    <property type="match status" value="2"/>
</dbReference>
<evidence type="ECO:0000256" key="6">
    <source>
        <dbReference type="ARBA" id="ARBA00018421"/>
    </source>
</evidence>
<evidence type="ECO:0000313" key="11">
    <source>
        <dbReference type="EMBL" id="CAL1680530.1"/>
    </source>
</evidence>